<evidence type="ECO:0000256" key="1">
    <source>
        <dbReference type="SAM" id="MobiDB-lite"/>
    </source>
</evidence>
<dbReference type="RefSeq" id="WP_202751360.1">
    <property type="nucleotide sequence ID" value="NZ_JAESWC010000025.1"/>
</dbReference>
<keyword evidence="2" id="KW-0732">Signal</keyword>
<evidence type="ECO:0000256" key="2">
    <source>
        <dbReference type="SAM" id="SignalP"/>
    </source>
</evidence>
<keyword evidence="4" id="KW-1185">Reference proteome</keyword>
<comment type="caution">
    <text evidence="3">The sequence shown here is derived from an EMBL/GenBank/DDBJ whole genome shotgun (WGS) entry which is preliminary data.</text>
</comment>
<evidence type="ECO:0000313" key="4">
    <source>
        <dbReference type="Proteomes" id="UP000632377"/>
    </source>
</evidence>
<reference evidence="3 4" key="1">
    <citation type="submission" date="2021-01" db="EMBL/GenBank/DDBJ databases">
        <title>Genome public.</title>
        <authorList>
            <person name="Liu C."/>
            <person name="Sun Q."/>
        </authorList>
    </citation>
    <scope>NUCLEOTIDE SEQUENCE [LARGE SCALE GENOMIC DNA]</scope>
    <source>
        <strain evidence="3 4">YIM B02515</strain>
    </source>
</reference>
<organism evidence="3 4">
    <name type="scientific">Clostridium rhizosphaerae</name>
    <dbReference type="NCBI Taxonomy" id="2803861"/>
    <lineage>
        <taxon>Bacteria</taxon>
        <taxon>Bacillati</taxon>
        <taxon>Bacillota</taxon>
        <taxon>Clostridia</taxon>
        <taxon>Eubacteriales</taxon>
        <taxon>Clostridiaceae</taxon>
        <taxon>Clostridium</taxon>
    </lineage>
</organism>
<protein>
    <recommendedName>
        <fullName evidence="5">LPS export ABC transporter periplasmic protein LptC</fullName>
    </recommendedName>
</protein>
<feature type="chain" id="PRO_5045875728" description="LPS export ABC transporter periplasmic protein LptC" evidence="2">
    <location>
        <begin position="24"/>
        <end position="194"/>
    </location>
</feature>
<feature type="compositionally biased region" description="Low complexity" evidence="1">
    <location>
        <begin position="37"/>
        <end position="52"/>
    </location>
</feature>
<name>A0ABS1TGT7_9CLOT</name>
<gene>
    <name evidence="3" type="ORF">JK636_23100</name>
</gene>
<evidence type="ECO:0008006" key="5">
    <source>
        <dbReference type="Google" id="ProtNLM"/>
    </source>
</evidence>
<feature type="signal peptide" evidence="2">
    <location>
        <begin position="1"/>
        <end position="23"/>
    </location>
</feature>
<sequence>MKARKSILSAVLVSTIVISSLFTGCGPKPAPAPAPSSPNTTNQQNTNQKTPPDAVTTASIVDNEAAFLKATSKDGRWIIAIVKDLTISKDIILEGDFKNSKGDLQRKLALYTQDSNKKVTNRFTLTAPKMVVKSPNASIQHGTFKGDVYVETKDFQLIDAKVDGNIYFNSDEAKAGFKMDADSSVTGKREVKKS</sequence>
<dbReference type="EMBL" id="JAESWC010000025">
    <property type="protein sequence ID" value="MBL4938596.1"/>
    <property type="molecule type" value="Genomic_DNA"/>
</dbReference>
<proteinExistence type="predicted"/>
<dbReference type="Proteomes" id="UP000632377">
    <property type="component" value="Unassembled WGS sequence"/>
</dbReference>
<feature type="region of interest" description="Disordered" evidence="1">
    <location>
        <begin position="27"/>
        <end position="53"/>
    </location>
</feature>
<dbReference type="PROSITE" id="PS51257">
    <property type="entry name" value="PROKAR_LIPOPROTEIN"/>
    <property type="match status" value="1"/>
</dbReference>
<evidence type="ECO:0000313" key="3">
    <source>
        <dbReference type="EMBL" id="MBL4938596.1"/>
    </source>
</evidence>
<accession>A0ABS1TGT7</accession>